<comment type="caution">
    <text evidence="2">The sequence shown here is derived from an EMBL/GenBank/DDBJ whole genome shotgun (WGS) entry which is preliminary data.</text>
</comment>
<name>A0A976FL07_BRELC</name>
<feature type="compositionally biased region" description="Basic residues" evidence="1">
    <location>
        <begin position="87"/>
        <end position="96"/>
    </location>
</feature>
<dbReference type="RefSeq" id="XP_067818217.1">
    <property type="nucleotide sequence ID" value="XM_067963915.1"/>
</dbReference>
<evidence type="ECO:0000256" key="1">
    <source>
        <dbReference type="SAM" id="MobiDB-lite"/>
    </source>
</evidence>
<reference evidence="2 3" key="1">
    <citation type="journal article" date="2021" name="Genome Biol.">
        <title>AFLAP: assembly-free linkage analysis pipeline using k-mers from genome sequencing data.</title>
        <authorList>
            <person name="Fletcher K."/>
            <person name="Zhang L."/>
            <person name="Gil J."/>
            <person name="Han R."/>
            <person name="Cavanaugh K."/>
            <person name="Michelmore R."/>
        </authorList>
    </citation>
    <scope>NUCLEOTIDE SEQUENCE [LARGE SCALE GENOMIC DNA]</scope>
    <source>
        <strain evidence="2 3">SF5</strain>
    </source>
</reference>
<dbReference type="KEGG" id="blac:94349586"/>
<proteinExistence type="predicted"/>
<organism evidence="2 3">
    <name type="scientific">Bremia lactucae</name>
    <name type="common">Lettuce downy mildew</name>
    <dbReference type="NCBI Taxonomy" id="4779"/>
    <lineage>
        <taxon>Eukaryota</taxon>
        <taxon>Sar</taxon>
        <taxon>Stramenopiles</taxon>
        <taxon>Oomycota</taxon>
        <taxon>Peronosporomycetes</taxon>
        <taxon>Peronosporales</taxon>
        <taxon>Peronosporaceae</taxon>
        <taxon>Bremia</taxon>
    </lineage>
</organism>
<evidence type="ECO:0000313" key="2">
    <source>
        <dbReference type="EMBL" id="TDH68718.1"/>
    </source>
</evidence>
<feature type="region of interest" description="Disordered" evidence="1">
    <location>
        <begin position="1"/>
        <end position="105"/>
    </location>
</feature>
<dbReference type="EMBL" id="SHOA02000016">
    <property type="protein sequence ID" value="TDH68718.1"/>
    <property type="molecule type" value="Genomic_DNA"/>
</dbReference>
<dbReference type="AlphaFoldDB" id="A0A976FL07"/>
<dbReference type="OrthoDB" id="127504at2759"/>
<feature type="region of interest" description="Disordered" evidence="1">
    <location>
        <begin position="260"/>
        <end position="284"/>
    </location>
</feature>
<protein>
    <submittedName>
        <fullName evidence="2">Uncharacterized protein</fullName>
    </submittedName>
</protein>
<feature type="region of interest" description="Disordered" evidence="1">
    <location>
        <begin position="145"/>
        <end position="174"/>
    </location>
</feature>
<feature type="compositionally biased region" description="Basic and acidic residues" evidence="1">
    <location>
        <begin position="47"/>
        <end position="62"/>
    </location>
</feature>
<feature type="compositionally biased region" description="Low complexity" evidence="1">
    <location>
        <begin position="271"/>
        <end position="284"/>
    </location>
</feature>
<sequence>MADDTHAATNIISAHIDSSFSPPFPPSSPEEPTLKQAPLQRRPLFRSMREALESTGQMKEEQGGYVVKRHSGHPQQTSFRSSEAVRSKSKHTKQRSGSKANNISRISEVTEADAAGYTVIRRRSSCDESNLSALNTASNFQASVIHKTRSSNPSRAGKTQPQRSRRGSMSAPQGNIRAAAVTPTPSFSLQTDSQTCPAASRLVIQPIPSLTPAASGWVAKACIPADCTCKIEEQPVEALWPKVNSNKAISKDSGWNLDAMSASGSQPQTWATESSNASESAAATQASLVDDDDLLALLGVTLK</sequence>
<feature type="compositionally biased region" description="Polar residues" evidence="1">
    <location>
        <begin position="150"/>
        <end position="162"/>
    </location>
</feature>
<accession>A0A976FL07</accession>
<evidence type="ECO:0000313" key="3">
    <source>
        <dbReference type="Proteomes" id="UP000294530"/>
    </source>
</evidence>
<dbReference type="GeneID" id="94349586"/>
<gene>
    <name evidence="2" type="ORF">CCR75_005840</name>
</gene>
<dbReference type="Proteomes" id="UP000294530">
    <property type="component" value="Unassembled WGS sequence"/>
</dbReference>
<keyword evidence="3" id="KW-1185">Reference proteome</keyword>